<evidence type="ECO:0000313" key="9">
    <source>
        <dbReference type="EMBL" id="KAF7671627.1"/>
    </source>
</evidence>
<keyword evidence="4" id="KW-0745">Spermidine biosynthesis</keyword>
<dbReference type="RefSeq" id="XP_038781992.1">
    <property type="nucleotide sequence ID" value="XM_038935196.1"/>
</dbReference>
<sequence length="519" mass="55885">MASKKPHAFNPPSVPEPAPTYNQVCITPVVSSSKLITLAGQTGMRKDGPISSDLREQAKGAYDSIHKCLAAAGATPRDIVMVRHYIVKETGDPKQDEKDVVDRGWGELWMEYMDKEAEGHRPPDTVVPTSLLTVPPRSNTPTFIMRLLSFLCLLSSIQLFTSARDITFPPVSGYSSQQIIPQQNLGLDITHAKFAGLMTYANLPYVHCLAPEQQDVVPFDIAILGAPFDTGVTARPGARFGPSGIRQGSSRISPASAWSIYTGENVLEDWAKIVDCGDAPLTFLDNTAALKQLDKAHEIVSARPTNSSEHTTPKIVTLGGDHTTTLSALRSTHNHWGPVSVIHFDSHLDTWDPEVLGGGISHYAGVNHGTFLHIAHEEGLIRNTSIHAGIRAPMGRPKGDLRNDIRCGFEIVKAREIDRFGVAGVIARLKSRVAGTKVYISVDIDVLDPAFAPATGTAEVGGWTTRELLSILDGLEGLDVIGADVVEVAPIYDNPGETTVLAAAEVVHSLIALMVKSPS</sequence>
<dbReference type="Proteomes" id="UP000596902">
    <property type="component" value="Unassembled WGS sequence"/>
</dbReference>
<dbReference type="InterPro" id="IPR020855">
    <property type="entry name" value="Ureohydrolase_Mn_BS"/>
</dbReference>
<comment type="cofactor">
    <cofactor evidence="1">
        <name>Mn(2+)</name>
        <dbReference type="ChEBI" id="CHEBI:29035"/>
    </cofactor>
</comment>
<reference evidence="9" key="1">
    <citation type="submission" date="2020-01" db="EMBL/GenBank/DDBJ databases">
        <authorList>
            <person name="Feng Z.H.Z."/>
        </authorList>
    </citation>
    <scope>NUCLEOTIDE SEQUENCE</scope>
    <source>
        <strain evidence="9">CBS107.38</strain>
    </source>
</reference>
<protein>
    <submittedName>
        <fullName evidence="9">Arginase family protein</fullName>
    </submittedName>
</protein>
<evidence type="ECO:0000256" key="5">
    <source>
        <dbReference type="ARBA" id="ARBA00023115"/>
    </source>
</evidence>
<dbReference type="GO" id="GO:0008295">
    <property type="term" value="P:spermidine biosynthetic process"/>
    <property type="evidence" value="ECO:0007669"/>
    <property type="project" value="UniProtKB-KW"/>
</dbReference>
<dbReference type="InterPro" id="IPR035959">
    <property type="entry name" value="RutC-like_sf"/>
</dbReference>
<dbReference type="CDD" id="cd00448">
    <property type="entry name" value="YjgF_YER057c_UK114_family"/>
    <property type="match status" value="1"/>
</dbReference>
<evidence type="ECO:0000256" key="2">
    <source>
        <dbReference type="ARBA" id="ARBA00022723"/>
    </source>
</evidence>
<keyword evidence="5" id="KW-0620">Polyamine biosynthesis</keyword>
<keyword evidence="10" id="KW-1185">Reference proteome</keyword>
<dbReference type="SUPFAM" id="SSF52768">
    <property type="entry name" value="Arginase/deacetylase"/>
    <property type="match status" value="1"/>
</dbReference>
<dbReference type="SUPFAM" id="SSF55298">
    <property type="entry name" value="YjgF-like"/>
    <property type="match status" value="1"/>
</dbReference>
<dbReference type="EMBL" id="JAAABM010000020">
    <property type="protein sequence ID" value="KAF7671627.1"/>
    <property type="molecule type" value="Genomic_DNA"/>
</dbReference>
<dbReference type="PROSITE" id="PS51409">
    <property type="entry name" value="ARGINASE_2"/>
    <property type="match status" value="1"/>
</dbReference>
<dbReference type="PRINTS" id="PR00116">
    <property type="entry name" value="ARGINASE"/>
</dbReference>
<reference evidence="9" key="2">
    <citation type="submission" date="2020-08" db="EMBL/GenBank/DDBJ databases">
        <title>Draft Genome Sequence of Cumin Blight Pathogen Alternaria burnsii.</title>
        <authorList>
            <person name="Feng Z."/>
        </authorList>
    </citation>
    <scope>NUCLEOTIDE SEQUENCE</scope>
    <source>
        <strain evidence="9">CBS107.38</strain>
    </source>
</reference>
<dbReference type="PANTHER" id="PTHR11358">
    <property type="entry name" value="ARGINASE/AGMATINASE"/>
    <property type="match status" value="1"/>
</dbReference>
<gene>
    <name evidence="9" type="ORF">GT037_010149</name>
</gene>
<dbReference type="PROSITE" id="PS01053">
    <property type="entry name" value="ARGINASE_1"/>
    <property type="match status" value="1"/>
</dbReference>
<evidence type="ECO:0000256" key="4">
    <source>
        <dbReference type="ARBA" id="ARBA00023066"/>
    </source>
</evidence>
<evidence type="ECO:0000256" key="7">
    <source>
        <dbReference type="PROSITE-ProRule" id="PRU00742"/>
    </source>
</evidence>
<keyword evidence="6" id="KW-0464">Manganese</keyword>
<dbReference type="Gene3D" id="3.30.1330.40">
    <property type="entry name" value="RutC-like"/>
    <property type="match status" value="1"/>
</dbReference>
<evidence type="ECO:0000256" key="6">
    <source>
        <dbReference type="ARBA" id="ARBA00023211"/>
    </source>
</evidence>
<dbReference type="InterPro" id="IPR006035">
    <property type="entry name" value="Ureohydrolase"/>
</dbReference>
<dbReference type="Pfam" id="PF00491">
    <property type="entry name" value="Arginase"/>
    <property type="match status" value="1"/>
</dbReference>
<keyword evidence="2" id="KW-0479">Metal-binding</keyword>
<proteinExistence type="inferred from homology"/>
<comment type="similarity">
    <text evidence="7 8">Belongs to the arginase family.</text>
</comment>
<dbReference type="GO" id="GO:0046872">
    <property type="term" value="F:metal ion binding"/>
    <property type="evidence" value="ECO:0007669"/>
    <property type="project" value="UniProtKB-KW"/>
</dbReference>
<keyword evidence="3 8" id="KW-0378">Hydrolase</keyword>
<organism evidence="9 10">
    <name type="scientific">Alternaria burnsii</name>
    <dbReference type="NCBI Taxonomy" id="1187904"/>
    <lineage>
        <taxon>Eukaryota</taxon>
        <taxon>Fungi</taxon>
        <taxon>Dikarya</taxon>
        <taxon>Ascomycota</taxon>
        <taxon>Pezizomycotina</taxon>
        <taxon>Dothideomycetes</taxon>
        <taxon>Pleosporomycetidae</taxon>
        <taxon>Pleosporales</taxon>
        <taxon>Pleosporineae</taxon>
        <taxon>Pleosporaceae</taxon>
        <taxon>Alternaria</taxon>
        <taxon>Alternaria sect. Alternaria</taxon>
    </lineage>
</organism>
<dbReference type="Gene3D" id="3.40.800.10">
    <property type="entry name" value="Ureohydrolase domain"/>
    <property type="match status" value="1"/>
</dbReference>
<dbReference type="GO" id="GO:0008783">
    <property type="term" value="F:agmatinase activity"/>
    <property type="evidence" value="ECO:0007669"/>
    <property type="project" value="TreeGrafter"/>
</dbReference>
<dbReference type="AlphaFoldDB" id="A0A8H7ED78"/>
<evidence type="ECO:0000256" key="8">
    <source>
        <dbReference type="RuleBase" id="RU003684"/>
    </source>
</evidence>
<dbReference type="PANTHER" id="PTHR11358:SF28">
    <property type="entry name" value="HYPOTHETICAL ARGINASE FAMILY PROTEIN (EUROFUNG)"/>
    <property type="match status" value="1"/>
</dbReference>
<dbReference type="CDD" id="cd11592">
    <property type="entry name" value="Agmatinase_PAH"/>
    <property type="match status" value="1"/>
</dbReference>
<dbReference type="FunFam" id="3.40.800.10:FF:000001">
    <property type="entry name" value="Agmatinase"/>
    <property type="match status" value="1"/>
</dbReference>
<comment type="caution">
    <text evidence="9">The sequence shown here is derived from an EMBL/GenBank/DDBJ whole genome shotgun (WGS) entry which is preliminary data.</text>
</comment>
<evidence type="ECO:0000313" key="10">
    <source>
        <dbReference type="Proteomes" id="UP000596902"/>
    </source>
</evidence>
<accession>A0A8H7ED78</accession>
<dbReference type="GO" id="GO:0033389">
    <property type="term" value="P:putrescine biosynthetic process from arginine, via agmatine"/>
    <property type="evidence" value="ECO:0007669"/>
    <property type="project" value="TreeGrafter"/>
</dbReference>
<evidence type="ECO:0000256" key="3">
    <source>
        <dbReference type="ARBA" id="ARBA00022801"/>
    </source>
</evidence>
<evidence type="ECO:0000256" key="1">
    <source>
        <dbReference type="ARBA" id="ARBA00001936"/>
    </source>
</evidence>
<dbReference type="GeneID" id="62208374"/>
<dbReference type="Pfam" id="PF01042">
    <property type="entry name" value="Ribonuc_L-PSP"/>
    <property type="match status" value="1"/>
</dbReference>
<dbReference type="InterPro" id="IPR006175">
    <property type="entry name" value="YjgF/YER057c/UK114"/>
</dbReference>
<dbReference type="InterPro" id="IPR023696">
    <property type="entry name" value="Ureohydrolase_dom_sf"/>
</dbReference>
<name>A0A8H7ED78_9PLEO</name>